<accession>A0A916W4Z1</accession>
<name>A0A916W4Z1_9BACT</name>
<proteinExistence type="predicted"/>
<reference evidence="1" key="1">
    <citation type="journal article" date="2014" name="Int. J. Syst. Evol. Microbiol.">
        <title>Complete genome sequence of Corynebacterium casei LMG S-19264T (=DSM 44701T), isolated from a smear-ripened cheese.</title>
        <authorList>
            <consortium name="US DOE Joint Genome Institute (JGI-PGF)"/>
            <person name="Walter F."/>
            <person name="Albersmeier A."/>
            <person name="Kalinowski J."/>
            <person name="Ruckert C."/>
        </authorList>
    </citation>
    <scope>NUCLEOTIDE SEQUENCE</scope>
    <source>
        <strain evidence="1">CGMCC 1.15447</strain>
    </source>
</reference>
<dbReference type="EMBL" id="BMJB01000001">
    <property type="protein sequence ID" value="GGA68302.1"/>
    <property type="molecule type" value="Genomic_DNA"/>
</dbReference>
<dbReference type="AlphaFoldDB" id="A0A916W4Z1"/>
<dbReference type="Proteomes" id="UP000648801">
    <property type="component" value="Unassembled WGS sequence"/>
</dbReference>
<dbReference type="RefSeq" id="WP_263364925.1">
    <property type="nucleotide sequence ID" value="NZ_JAGSYK010000001.1"/>
</dbReference>
<comment type="caution">
    <text evidence="1">The sequence shown here is derived from an EMBL/GenBank/DDBJ whole genome shotgun (WGS) entry which is preliminary data.</text>
</comment>
<sequence>MDLALLLDGEMRPMTPLKPEQPARFPFVRKRSGGNRPFAVSGQTGNVPAVLACGARTRFDEYTYSIAQMTSYRVRAVS</sequence>
<protein>
    <submittedName>
        <fullName evidence="1">Uncharacterized protein</fullName>
    </submittedName>
</protein>
<evidence type="ECO:0000313" key="2">
    <source>
        <dbReference type="Proteomes" id="UP000648801"/>
    </source>
</evidence>
<organism evidence="1 2">
    <name type="scientific">Edaphobacter acidisoli</name>
    <dbReference type="NCBI Taxonomy" id="2040573"/>
    <lineage>
        <taxon>Bacteria</taxon>
        <taxon>Pseudomonadati</taxon>
        <taxon>Acidobacteriota</taxon>
        <taxon>Terriglobia</taxon>
        <taxon>Terriglobales</taxon>
        <taxon>Acidobacteriaceae</taxon>
        <taxon>Edaphobacter</taxon>
    </lineage>
</organism>
<reference evidence="1" key="2">
    <citation type="submission" date="2020-09" db="EMBL/GenBank/DDBJ databases">
        <authorList>
            <person name="Sun Q."/>
            <person name="Zhou Y."/>
        </authorList>
    </citation>
    <scope>NUCLEOTIDE SEQUENCE</scope>
    <source>
        <strain evidence="1">CGMCC 1.15447</strain>
    </source>
</reference>
<gene>
    <name evidence="1" type="ORF">GCM10011507_19780</name>
</gene>
<evidence type="ECO:0000313" key="1">
    <source>
        <dbReference type="EMBL" id="GGA68302.1"/>
    </source>
</evidence>
<keyword evidence="2" id="KW-1185">Reference proteome</keyword>